<dbReference type="Proteomes" id="UP000050430">
    <property type="component" value="Unassembled WGS sequence"/>
</dbReference>
<dbReference type="OrthoDB" id="9809733at2"/>
<dbReference type="InterPro" id="IPR000866">
    <property type="entry name" value="AhpC/TSA"/>
</dbReference>
<keyword evidence="2" id="KW-0560">Oxidoreductase</keyword>
<proteinExistence type="predicted"/>
<accession>A0A0N8GL58</accession>
<organism evidence="2 3">
    <name type="scientific">Leptolinea tardivitalis</name>
    <dbReference type="NCBI Taxonomy" id="229920"/>
    <lineage>
        <taxon>Bacteria</taxon>
        <taxon>Bacillati</taxon>
        <taxon>Chloroflexota</taxon>
        <taxon>Anaerolineae</taxon>
        <taxon>Anaerolineales</taxon>
        <taxon>Anaerolineaceae</taxon>
        <taxon>Leptolinea</taxon>
    </lineage>
</organism>
<keyword evidence="2" id="KW-0575">Peroxidase</keyword>
<feature type="domain" description="Alkyl hydroperoxide reductase subunit C/ Thiol specific antioxidant" evidence="1">
    <location>
        <begin position="4"/>
        <end position="77"/>
    </location>
</feature>
<dbReference type="Pfam" id="PF00578">
    <property type="entry name" value="AhpC-TSA"/>
    <property type="match status" value="1"/>
</dbReference>
<dbReference type="GO" id="GO:0004601">
    <property type="term" value="F:peroxidase activity"/>
    <property type="evidence" value="ECO:0007669"/>
    <property type="project" value="UniProtKB-KW"/>
</dbReference>
<evidence type="ECO:0000259" key="1">
    <source>
        <dbReference type="Pfam" id="PF00578"/>
    </source>
</evidence>
<evidence type="ECO:0000313" key="2">
    <source>
        <dbReference type="EMBL" id="KPL71578.1"/>
    </source>
</evidence>
<dbReference type="InterPro" id="IPR036249">
    <property type="entry name" value="Thioredoxin-like_sf"/>
</dbReference>
<gene>
    <name evidence="2" type="ORF">ADM99_08795</name>
</gene>
<keyword evidence="3" id="KW-1185">Reference proteome</keyword>
<dbReference type="EMBL" id="LGCK01000010">
    <property type="protein sequence ID" value="KPL71578.1"/>
    <property type="molecule type" value="Genomic_DNA"/>
</dbReference>
<dbReference type="SUPFAM" id="SSF52833">
    <property type="entry name" value="Thioredoxin-like"/>
    <property type="match status" value="1"/>
</dbReference>
<reference evidence="2 3" key="1">
    <citation type="submission" date="2015-07" db="EMBL/GenBank/DDBJ databases">
        <title>Genome sequence of Leptolinea tardivitalis DSM 16556.</title>
        <authorList>
            <person name="Hemp J."/>
            <person name="Ward L.M."/>
            <person name="Pace L.A."/>
            <person name="Fischer W.W."/>
        </authorList>
    </citation>
    <scope>NUCLEOTIDE SEQUENCE [LARGE SCALE GENOMIC DNA]</scope>
    <source>
        <strain evidence="2 3">YMTK-2</strain>
    </source>
</reference>
<comment type="caution">
    <text evidence="2">The sequence shown here is derived from an EMBL/GenBank/DDBJ whole genome shotgun (WGS) entry which is preliminary data.</text>
</comment>
<name>A0A0N8GL58_9CHLR</name>
<evidence type="ECO:0000313" key="3">
    <source>
        <dbReference type="Proteomes" id="UP000050430"/>
    </source>
</evidence>
<dbReference type="AlphaFoldDB" id="A0A0N8GL58"/>
<dbReference type="Gene3D" id="3.40.30.10">
    <property type="entry name" value="Glutaredoxin"/>
    <property type="match status" value="1"/>
</dbReference>
<sequence>MRLDYQEFQKRNAEIIIIGPDGPAAFRRLWESEAMPMIGLADPGSKIADIYQQEVNLLKLGRMPAVIVIDLEGIIRFIHYGNSMSDIPENKTVLAVLDEINSKKTVINSQ</sequence>
<protein>
    <submittedName>
        <fullName evidence="2">Thioredoxin peroxidase</fullName>
    </submittedName>
</protein>
<dbReference type="STRING" id="229920.ADM99_08795"/>
<dbReference type="PATRIC" id="fig|229920.5.peg.1665"/>